<comment type="similarity">
    <text evidence="1">Belongs to the short-chain dehydrogenases/reductases (SDR) family.</text>
</comment>
<sequence>MRHGLWVPQMLPSLVQMCPRSKILSVDHLVNNAGIATISKVEDWHDVCETKPVIACKAAVINYFETLRIELGWTVGITIATPGLIKTNLALKVIDEEPSLGIIPMGSAFECGKAIVKSACRGDMYVTDPSWVKVLFPWKVLFPELVDWASRLLFRLSANNSRKKGNLNLSINSQNKAE</sequence>
<dbReference type="Proteomes" id="UP000188354">
    <property type="component" value="Chromosome LG12"/>
</dbReference>
<evidence type="ECO:0000256" key="1">
    <source>
        <dbReference type="ARBA" id="ARBA00006484"/>
    </source>
</evidence>
<dbReference type="AlphaFoldDB" id="A0A4P1R2X2"/>
<dbReference type="EMBL" id="CM007372">
    <property type="protein sequence ID" value="OIW00253.1"/>
    <property type="molecule type" value="Genomic_DNA"/>
</dbReference>
<dbReference type="GO" id="GO:0016491">
    <property type="term" value="F:oxidoreductase activity"/>
    <property type="evidence" value="ECO:0007669"/>
    <property type="project" value="UniProtKB-KW"/>
</dbReference>
<dbReference type="Gene3D" id="3.40.50.720">
    <property type="entry name" value="NAD(P)-binding Rossmann-like Domain"/>
    <property type="match status" value="1"/>
</dbReference>
<dbReference type="GO" id="GO:0005829">
    <property type="term" value="C:cytosol"/>
    <property type="evidence" value="ECO:0007669"/>
    <property type="project" value="TreeGrafter"/>
</dbReference>
<organism evidence="4 5">
    <name type="scientific">Lupinus angustifolius</name>
    <name type="common">Narrow-leaved blue lupine</name>
    <dbReference type="NCBI Taxonomy" id="3871"/>
    <lineage>
        <taxon>Eukaryota</taxon>
        <taxon>Viridiplantae</taxon>
        <taxon>Streptophyta</taxon>
        <taxon>Embryophyta</taxon>
        <taxon>Tracheophyta</taxon>
        <taxon>Spermatophyta</taxon>
        <taxon>Magnoliopsida</taxon>
        <taxon>eudicotyledons</taxon>
        <taxon>Gunneridae</taxon>
        <taxon>Pentapetalae</taxon>
        <taxon>rosids</taxon>
        <taxon>fabids</taxon>
        <taxon>Fabales</taxon>
        <taxon>Fabaceae</taxon>
        <taxon>Papilionoideae</taxon>
        <taxon>50 kb inversion clade</taxon>
        <taxon>genistoids sensu lato</taxon>
        <taxon>core genistoids</taxon>
        <taxon>Genisteae</taxon>
        <taxon>Lupinus</taxon>
    </lineage>
</organism>
<reference evidence="4 5" key="1">
    <citation type="journal article" date="2017" name="Plant Biotechnol. J.">
        <title>A comprehensive draft genome sequence for lupin (Lupinus angustifolius), an emerging health food: insights into plant-microbe interactions and legume evolution.</title>
        <authorList>
            <person name="Hane J.K."/>
            <person name="Ming Y."/>
            <person name="Kamphuis L.G."/>
            <person name="Nelson M.N."/>
            <person name="Garg G."/>
            <person name="Atkins C.A."/>
            <person name="Bayer P.E."/>
            <person name="Bravo A."/>
            <person name="Bringans S."/>
            <person name="Cannon S."/>
            <person name="Edwards D."/>
            <person name="Foley R."/>
            <person name="Gao L.L."/>
            <person name="Harrison M.J."/>
            <person name="Huang W."/>
            <person name="Hurgobin B."/>
            <person name="Li S."/>
            <person name="Liu C.W."/>
            <person name="McGrath A."/>
            <person name="Morahan G."/>
            <person name="Murray J."/>
            <person name="Weller J."/>
            <person name="Jian J."/>
            <person name="Singh K.B."/>
        </authorList>
    </citation>
    <scope>NUCLEOTIDE SEQUENCE [LARGE SCALE GENOMIC DNA]</scope>
    <source>
        <strain evidence="5">cv. Tanjil</strain>
        <tissue evidence="4">Whole plant</tissue>
    </source>
</reference>
<dbReference type="InterPro" id="IPR036291">
    <property type="entry name" value="NAD(P)-bd_dom_sf"/>
</dbReference>
<keyword evidence="3" id="KW-0560">Oxidoreductase</keyword>
<proteinExistence type="inferred from homology"/>
<dbReference type="SUPFAM" id="SSF51735">
    <property type="entry name" value="NAD(P)-binding Rossmann-fold domains"/>
    <property type="match status" value="1"/>
</dbReference>
<keyword evidence="2" id="KW-0521">NADP</keyword>
<dbReference type="PANTHER" id="PTHR43391">
    <property type="entry name" value="RETINOL DEHYDROGENASE-RELATED"/>
    <property type="match status" value="1"/>
</dbReference>
<keyword evidence="5" id="KW-1185">Reference proteome</keyword>
<evidence type="ECO:0000256" key="2">
    <source>
        <dbReference type="ARBA" id="ARBA00022857"/>
    </source>
</evidence>
<dbReference type="Gramene" id="OIW00253">
    <property type="protein sequence ID" value="OIW00253"/>
    <property type="gene ID" value="TanjilG_27504"/>
</dbReference>
<gene>
    <name evidence="4" type="ORF">TanjilG_27504</name>
</gene>
<evidence type="ECO:0000313" key="5">
    <source>
        <dbReference type="Proteomes" id="UP000188354"/>
    </source>
</evidence>
<evidence type="ECO:0000313" key="4">
    <source>
        <dbReference type="EMBL" id="OIW00253.1"/>
    </source>
</evidence>
<protein>
    <submittedName>
        <fullName evidence="4">Uncharacterized protein</fullName>
    </submittedName>
</protein>
<dbReference type="STRING" id="3871.A0A4P1R2X2"/>
<name>A0A4P1R2X2_LUPAN</name>
<dbReference type="PANTHER" id="PTHR43391:SF69">
    <property type="entry name" value="11-BETA-HYDROXYSTEROID DEHYDROGENASE-LIKE 6"/>
    <property type="match status" value="1"/>
</dbReference>
<accession>A0A4P1R2X2</accession>
<evidence type="ECO:0000256" key="3">
    <source>
        <dbReference type="ARBA" id="ARBA00023002"/>
    </source>
</evidence>